<dbReference type="GO" id="GO:0005634">
    <property type="term" value="C:nucleus"/>
    <property type="evidence" value="ECO:0007669"/>
    <property type="project" value="TreeGrafter"/>
</dbReference>
<dbReference type="GO" id="GO:0045002">
    <property type="term" value="P:double-strand break repair via single-strand annealing"/>
    <property type="evidence" value="ECO:0007669"/>
    <property type="project" value="InterPro"/>
</dbReference>
<evidence type="ECO:0000313" key="6">
    <source>
        <dbReference type="Proteomes" id="UP000019375"/>
    </source>
</evidence>
<keyword evidence="3" id="KW-0233">DNA recombination</keyword>
<dbReference type="GO" id="GO:0000724">
    <property type="term" value="P:double-strand break repair via homologous recombination"/>
    <property type="evidence" value="ECO:0007669"/>
    <property type="project" value="TreeGrafter"/>
</dbReference>
<evidence type="ECO:0000313" key="5">
    <source>
        <dbReference type="EMBL" id="CDF91373.1"/>
    </source>
</evidence>
<protein>
    <submittedName>
        <fullName evidence="5">ZYBA0S11-01398g1_1</fullName>
    </submittedName>
</protein>
<dbReference type="GO" id="GO:0006312">
    <property type="term" value="P:mitotic recombination"/>
    <property type="evidence" value="ECO:0007669"/>
    <property type="project" value="TreeGrafter"/>
</dbReference>
<organism evidence="5 6">
    <name type="scientific">Zygosaccharomyces bailii (strain CLIB 213 / ATCC 58445 / CBS 680 / BCRC 21525 / NBRC 1098 / NCYC 1416 / NRRL Y-2227)</name>
    <dbReference type="NCBI Taxonomy" id="1333698"/>
    <lineage>
        <taxon>Eukaryota</taxon>
        <taxon>Fungi</taxon>
        <taxon>Dikarya</taxon>
        <taxon>Ascomycota</taxon>
        <taxon>Saccharomycotina</taxon>
        <taxon>Saccharomycetes</taxon>
        <taxon>Saccharomycetales</taxon>
        <taxon>Saccharomycetaceae</taxon>
        <taxon>Zygosaccharomyces</taxon>
    </lineage>
</organism>
<dbReference type="PIRSF" id="PIRSF022936">
    <property type="entry name" value="RAD59_fungi"/>
    <property type="match status" value="1"/>
</dbReference>
<dbReference type="Gene3D" id="3.30.390.80">
    <property type="entry name" value="DNA repair protein Rad52/59/22"/>
    <property type="match status" value="1"/>
</dbReference>
<evidence type="ECO:0000256" key="3">
    <source>
        <dbReference type="ARBA" id="ARBA00023172"/>
    </source>
</evidence>
<dbReference type="PANTHER" id="PTHR12132">
    <property type="entry name" value="DNA REPAIR AND RECOMBINATION PROTEIN RAD52, RAD59"/>
    <property type="match status" value="1"/>
</dbReference>
<dbReference type="EMBL" id="HG316464">
    <property type="protein sequence ID" value="CDF91373.1"/>
    <property type="molecule type" value="Genomic_DNA"/>
</dbReference>
<comment type="similarity">
    <text evidence="1">Belongs to the RAD52 family.</text>
</comment>
<dbReference type="InterPro" id="IPR016810">
    <property type="entry name" value="Rad59"/>
</dbReference>
<dbReference type="SUPFAM" id="SSF54768">
    <property type="entry name" value="dsRNA-binding domain-like"/>
    <property type="match status" value="1"/>
</dbReference>
<dbReference type="InterPro" id="IPR041247">
    <property type="entry name" value="Rad52_fam"/>
</dbReference>
<keyword evidence="4" id="KW-0234">DNA repair</keyword>
<evidence type="ECO:0000256" key="1">
    <source>
        <dbReference type="ARBA" id="ARBA00006638"/>
    </source>
</evidence>
<dbReference type="AlphaFoldDB" id="A0A8J2TCG8"/>
<dbReference type="PANTHER" id="PTHR12132:SF2">
    <property type="entry name" value="DNA REPAIR PROTEIN RAD59"/>
    <property type="match status" value="1"/>
</dbReference>
<reference evidence="6" key="1">
    <citation type="journal article" date="2013" name="Genome Announc.">
        <title>Genome sequence of the food spoilage yeast Zygosaccharomyces bailii CLIB 213(T).</title>
        <authorList>
            <person name="Galeote V."/>
            <person name="Bigey F."/>
            <person name="Devillers H."/>
            <person name="Neuveglise C."/>
            <person name="Dequin S."/>
        </authorList>
    </citation>
    <scope>NUCLEOTIDE SEQUENCE [LARGE SCALE GENOMIC DNA]</scope>
    <source>
        <strain evidence="6">CLIB 213 / ATCC 58445 / CBS 680 / CCRC 21525 / NBRC 1098 / NCYC 1416 / NRRL Y-2227</strain>
    </source>
</reference>
<dbReference type="Proteomes" id="UP000019375">
    <property type="component" value="Unassembled WGS sequence"/>
</dbReference>
<keyword evidence="6" id="KW-1185">Reference proteome</keyword>
<keyword evidence="2" id="KW-0227">DNA damage</keyword>
<dbReference type="InterPro" id="IPR007232">
    <property type="entry name" value="Rad52_Rad59_Rad22"/>
</dbReference>
<dbReference type="Pfam" id="PF04098">
    <property type="entry name" value="Rad52_Rad22"/>
    <property type="match status" value="1"/>
</dbReference>
<dbReference type="OrthoDB" id="206565at2759"/>
<name>A0A8J2TCG8_ZYGB2</name>
<evidence type="ECO:0000256" key="2">
    <source>
        <dbReference type="ARBA" id="ARBA00022763"/>
    </source>
</evidence>
<evidence type="ECO:0000256" key="4">
    <source>
        <dbReference type="ARBA" id="ARBA00023204"/>
    </source>
</evidence>
<proteinExistence type="inferred from homology"/>
<accession>A0A8J2TCG8</accession>
<gene>
    <name evidence="5" type="ORF">BN860_01398g</name>
</gene>
<dbReference type="InterPro" id="IPR042525">
    <property type="entry name" value="Rad52_Rad59_Rad22_sf"/>
</dbReference>
<sequence length="195" mass="22140">MQNNIKYANAQYFASPGLDLKDLKMEEDWSGRPASKWSVQKIGQLQAKIDKFSYSIYHSKWYGKRNLSNLIPGHILRQFANEVFGYDGWKMDLQYVDVRESLRPGLPTKHNVLAEAQVKITLKDGTNLQAGGIGCATMNSKGECYGKAKKQAVNDAFKKAMLGFEQVILAHETRVKNGYYVDGLYSSKVEKENRY</sequence>